<organism evidence="1 2">
    <name type="scientific">Brevibacterium aurantiacum</name>
    <dbReference type="NCBI Taxonomy" id="273384"/>
    <lineage>
        <taxon>Bacteria</taxon>
        <taxon>Bacillati</taxon>
        <taxon>Actinomycetota</taxon>
        <taxon>Actinomycetes</taxon>
        <taxon>Micrococcales</taxon>
        <taxon>Brevibacteriaceae</taxon>
        <taxon>Brevibacterium</taxon>
    </lineage>
</organism>
<accession>A0A2A3ZAZ0</accession>
<evidence type="ECO:0008006" key="3">
    <source>
        <dbReference type="Google" id="ProtNLM"/>
    </source>
</evidence>
<reference evidence="1 2" key="1">
    <citation type="journal article" date="2017" name="Elife">
        <title>Extensive horizontal gene transfer in cheese-associated bacteria.</title>
        <authorList>
            <person name="Bonham K.S."/>
            <person name="Wolfe B.E."/>
            <person name="Dutton R.J."/>
        </authorList>
    </citation>
    <scope>NUCLEOTIDE SEQUENCE [LARGE SCALE GENOMIC DNA]</scope>
    <source>
        <strain evidence="1 2">900_6</strain>
    </source>
</reference>
<name>A0A2A3ZAZ0_BREAU</name>
<comment type="caution">
    <text evidence="1">The sequence shown here is derived from an EMBL/GenBank/DDBJ whole genome shotgun (WGS) entry which is preliminary data.</text>
</comment>
<dbReference type="RefSeq" id="WP_096161351.1">
    <property type="nucleotide sequence ID" value="NZ_JABUYC010000026.1"/>
</dbReference>
<protein>
    <recommendedName>
        <fullName evidence="3">Transposase IS4-like domain-containing protein</fullName>
    </recommendedName>
</protein>
<proteinExistence type="predicted"/>
<dbReference type="AlphaFoldDB" id="A0A2A3ZAZ0"/>
<sequence>MITVDALHTRRATIEDFVGRGGHVVMTVNKNQSTMYGELKALPWKDIEENSTVDRIRGRRVRLTIKAAEVPAGVAGFPNIGQVVQIRRPRTIKGRRALSRSI</sequence>
<dbReference type="Proteomes" id="UP000217720">
    <property type="component" value="Unassembled WGS sequence"/>
</dbReference>
<evidence type="ECO:0000313" key="1">
    <source>
        <dbReference type="EMBL" id="PCC48525.1"/>
    </source>
</evidence>
<evidence type="ECO:0000313" key="2">
    <source>
        <dbReference type="Proteomes" id="UP000217720"/>
    </source>
</evidence>
<dbReference type="EMBL" id="NRGO01000038">
    <property type="protein sequence ID" value="PCC48525.1"/>
    <property type="molecule type" value="Genomic_DNA"/>
</dbReference>
<gene>
    <name evidence="1" type="ORF">CIK62_18115</name>
</gene>